<comment type="caution">
    <text evidence="13">The sequence shown here is derived from an EMBL/GenBank/DDBJ whole genome shotgun (WGS) entry which is preliminary data.</text>
</comment>
<comment type="similarity">
    <text evidence="11">Belongs to the iron/ascorbate-dependent oxidoreductase family.</text>
</comment>
<gene>
    <name evidence="13" type="ORF">FOZ76_04475</name>
</gene>
<proteinExistence type="inferred from homology"/>
<dbReference type="PROSITE" id="PS51471">
    <property type="entry name" value="FE2OG_OXY"/>
    <property type="match status" value="1"/>
</dbReference>
<evidence type="ECO:0000256" key="1">
    <source>
        <dbReference type="ARBA" id="ARBA00001954"/>
    </source>
</evidence>
<keyword evidence="11" id="KW-0560">Oxidoreductase</keyword>
<evidence type="ECO:0000256" key="7">
    <source>
        <dbReference type="ARBA" id="ARBA00031011"/>
    </source>
</evidence>
<evidence type="ECO:0000256" key="10">
    <source>
        <dbReference type="ARBA" id="ARBA00049359"/>
    </source>
</evidence>
<accession>A0A556AYS4</accession>
<dbReference type="GO" id="GO:0009693">
    <property type="term" value="P:ethylene biosynthetic process"/>
    <property type="evidence" value="ECO:0007669"/>
    <property type="project" value="UniProtKB-KW"/>
</dbReference>
<keyword evidence="14" id="KW-1185">Reference proteome</keyword>
<evidence type="ECO:0000256" key="4">
    <source>
        <dbReference type="ARBA" id="ARBA00012531"/>
    </source>
</evidence>
<organism evidence="13 14">
    <name type="scientific">Verticiella sediminum</name>
    <dbReference type="NCBI Taxonomy" id="1247510"/>
    <lineage>
        <taxon>Bacteria</taxon>
        <taxon>Pseudomonadati</taxon>
        <taxon>Pseudomonadota</taxon>
        <taxon>Betaproteobacteria</taxon>
        <taxon>Burkholderiales</taxon>
        <taxon>Alcaligenaceae</taxon>
        <taxon>Verticiella</taxon>
    </lineage>
</organism>
<dbReference type="InterPro" id="IPR026992">
    <property type="entry name" value="DIOX_N"/>
</dbReference>
<evidence type="ECO:0000313" key="14">
    <source>
        <dbReference type="Proteomes" id="UP000318405"/>
    </source>
</evidence>
<protein>
    <recommendedName>
        <fullName evidence="5">2-oxoglutarate-dependent ethylene/succinate-forming enzyme</fullName>
        <ecNumber evidence="4">1.13.12.19</ecNumber>
        <ecNumber evidence="3">1.14.20.7</ecNumber>
    </recommendedName>
    <alternativeName>
        <fullName evidence="7">2-oxoglutarate dioxygenase (ethylene-forming)</fullName>
    </alternativeName>
    <alternativeName>
        <fullName evidence="8">2-oxoglutarate/L-arginine monooxygenase/decarboxylase (succinate-forming)</fullName>
    </alternativeName>
</protein>
<dbReference type="EMBL" id="VLTJ01000007">
    <property type="protein sequence ID" value="TSH98046.1"/>
    <property type="molecule type" value="Genomic_DNA"/>
</dbReference>
<dbReference type="EC" id="1.14.20.7" evidence="3"/>
<dbReference type="InterPro" id="IPR044861">
    <property type="entry name" value="IPNS-like_FE2OG_OXY"/>
</dbReference>
<evidence type="ECO:0000256" key="6">
    <source>
        <dbReference type="ARBA" id="ARBA00022666"/>
    </source>
</evidence>
<comment type="catalytic activity">
    <reaction evidence="9">
        <text>2-oxoglutarate + O2 + 2 H(+) = ethene + 3 CO2 + H2O</text>
        <dbReference type="Rhea" id="RHEA:31523"/>
        <dbReference type="ChEBI" id="CHEBI:15377"/>
        <dbReference type="ChEBI" id="CHEBI:15378"/>
        <dbReference type="ChEBI" id="CHEBI:15379"/>
        <dbReference type="ChEBI" id="CHEBI:16526"/>
        <dbReference type="ChEBI" id="CHEBI:16810"/>
        <dbReference type="ChEBI" id="CHEBI:18153"/>
        <dbReference type="EC" id="1.13.12.19"/>
    </reaction>
</comment>
<dbReference type="GO" id="GO:0102276">
    <property type="term" value="F:2-oxoglutarate oxygenase/decarboxylase (ethylene-forming) activity"/>
    <property type="evidence" value="ECO:0007669"/>
    <property type="project" value="UniProtKB-EC"/>
</dbReference>
<evidence type="ECO:0000256" key="9">
    <source>
        <dbReference type="ARBA" id="ARBA00047725"/>
    </source>
</evidence>
<keyword evidence="11" id="KW-0408">Iron</keyword>
<name>A0A556AYS4_9BURK</name>
<comment type="cofactor">
    <cofactor evidence="1">
        <name>Fe(2+)</name>
        <dbReference type="ChEBI" id="CHEBI:29033"/>
    </cofactor>
</comment>
<dbReference type="InterPro" id="IPR005123">
    <property type="entry name" value="Oxoglu/Fe-dep_dioxygenase_dom"/>
</dbReference>
<dbReference type="Gene3D" id="2.60.120.330">
    <property type="entry name" value="B-lactam Antibiotic, Isopenicillin N Synthase, Chain"/>
    <property type="match status" value="1"/>
</dbReference>
<evidence type="ECO:0000256" key="11">
    <source>
        <dbReference type="RuleBase" id="RU003682"/>
    </source>
</evidence>
<comment type="pathway">
    <text evidence="2">Alkene biosynthesis; ethylene biosynthesis via 2-oxoglutarate.</text>
</comment>
<dbReference type="Pfam" id="PF03171">
    <property type="entry name" value="2OG-FeII_Oxy"/>
    <property type="match status" value="1"/>
</dbReference>
<dbReference type="OrthoDB" id="21825at2"/>
<dbReference type="InterPro" id="IPR027443">
    <property type="entry name" value="IPNS-like_sf"/>
</dbReference>
<comment type="catalytic activity">
    <reaction evidence="10">
        <text>L-arginine + 2-oxoglutarate + O2 = guanidine + L-glutamate 5-semialdehyde + succinate + CO2</text>
        <dbReference type="Rhea" id="RHEA:31535"/>
        <dbReference type="ChEBI" id="CHEBI:15379"/>
        <dbReference type="ChEBI" id="CHEBI:16526"/>
        <dbReference type="ChEBI" id="CHEBI:16810"/>
        <dbReference type="ChEBI" id="CHEBI:30031"/>
        <dbReference type="ChEBI" id="CHEBI:30087"/>
        <dbReference type="ChEBI" id="CHEBI:32682"/>
        <dbReference type="ChEBI" id="CHEBI:58066"/>
        <dbReference type="EC" id="1.14.20.7"/>
    </reaction>
</comment>
<evidence type="ECO:0000256" key="5">
    <source>
        <dbReference type="ARBA" id="ARBA00019045"/>
    </source>
</evidence>
<dbReference type="PANTHER" id="PTHR47990">
    <property type="entry name" value="2-OXOGLUTARATE (2OG) AND FE(II)-DEPENDENT OXYGENASE SUPERFAMILY PROTEIN-RELATED"/>
    <property type="match status" value="1"/>
</dbReference>
<evidence type="ECO:0000256" key="2">
    <source>
        <dbReference type="ARBA" id="ARBA00004767"/>
    </source>
</evidence>
<dbReference type="PRINTS" id="PR00682">
    <property type="entry name" value="IPNSYNTHASE"/>
</dbReference>
<keyword evidence="6" id="KW-0266">Ethylene biosynthesis</keyword>
<dbReference type="EC" id="1.13.12.19" evidence="4"/>
<dbReference type="SUPFAM" id="SSF51197">
    <property type="entry name" value="Clavaminate synthase-like"/>
    <property type="match status" value="1"/>
</dbReference>
<dbReference type="AlphaFoldDB" id="A0A556AYS4"/>
<keyword evidence="11" id="KW-0479">Metal-binding</keyword>
<dbReference type="InterPro" id="IPR050231">
    <property type="entry name" value="Iron_ascorbate_oxido_reductase"/>
</dbReference>
<sequence length="333" mass="36991">MRCNRMEMGIMVPVVDMSGYASPGGRAAIARQVARAAQDIGFFTITGHGVPAALIEDMRAVSKAFFGLPAAQKATAHRRHPDHNRGFFPYGEVALAKSTGHATPPDRKEVFSMGLQRPPEDVDPSNPDAAIHFAPNYWPEGFPRMQEVWARYFDELLALADRLMRVFALALDLPEDFFVKRIDHSPSSLAAVDYFETSHAAQEQQLRAGAHTDYGTLTILLSENKPGGLQVRTRAGEWIDVLTVPDAFVINIGDLMQRWTNDKWLSNLHRVANPPADASGNSRRLSIVFFHNANFDALIECIPSCLDDGTAKYPPILAGEHRLEKFRRANRVS</sequence>
<reference evidence="13 14" key="1">
    <citation type="submission" date="2019-07" db="EMBL/GenBank/DDBJ databases">
        <title>Qingshengfaniella alkalisoli gen. nov., sp. nov., isolated from saline soil.</title>
        <authorList>
            <person name="Xu L."/>
            <person name="Huang X.-X."/>
            <person name="Sun J.-Q."/>
        </authorList>
    </citation>
    <scope>NUCLEOTIDE SEQUENCE [LARGE SCALE GENOMIC DNA]</scope>
    <source>
        <strain evidence="13 14">DSM 27279</strain>
    </source>
</reference>
<evidence type="ECO:0000313" key="13">
    <source>
        <dbReference type="EMBL" id="TSH98046.1"/>
    </source>
</evidence>
<dbReference type="Proteomes" id="UP000318405">
    <property type="component" value="Unassembled WGS sequence"/>
</dbReference>
<dbReference type="GO" id="GO:0046872">
    <property type="term" value="F:metal ion binding"/>
    <property type="evidence" value="ECO:0007669"/>
    <property type="project" value="UniProtKB-KW"/>
</dbReference>
<evidence type="ECO:0000259" key="12">
    <source>
        <dbReference type="PROSITE" id="PS51471"/>
    </source>
</evidence>
<dbReference type="Pfam" id="PF14226">
    <property type="entry name" value="DIOX_N"/>
    <property type="match status" value="1"/>
</dbReference>
<evidence type="ECO:0000256" key="3">
    <source>
        <dbReference type="ARBA" id="ARBA00012293"/>
    </source>
</evidence>
<feature type="domain" description="Fe2OG dioxygenase" evidence="12">
    <location>
        <begin position="185"/>
        <end position="293"/>
    </location>
</feature>
<evidence type="ECO:0000256" key="8">
    <source>
        <dbReference type="ARBA" id="ARBA00031282"/>
    </source>
</evidence>